<sequence length="139" mass="16643">MKRPKKKINGKVIHSQFEQEVYDNIKALLPRGATIEYEPEKLRYVIEYDYKPDFVITFKDGRKIYIEAKGAGRQFDDNVRRKMAAVKAQHPDKDIRIIFYRDAEFGKRRKNGSKTRQSDWSSKLGFPFTIREYLKEWFD</sequence>
<evidence type="ECO:0000313" key="2">
    <source>
        <dbReference type="Proteomes" id="UP000249185"/>
    </source>
</evidence>
<evidence type="ECO:0000313" key="1">
    <source>
        <dbReference type="EMBL" id="PZQ46771.1"/>
    </source>
</evidence>
<gene>
    <name evidence="1" type="ORF">DI556_19310</name>
</gene>
<proteinExistence type="predicted"/>
<dbReference type="AlphaFoldDB" id="A0A2W5MZR5"/>
<dbReference type="InterPro" id="IPR011335">
    <property type="entry name" value="Restrct_endonuc-II-like"/>
</dbReference>
<dbReference type="GO" id="GO:0008833">
    <property type="term" value="F:deoxyribonuclease IV (phage-T4-induced) activity"/>
    <property type="evidence" value="ECO:0007669"/>
    <property type="project" value="InterPro"/>
</dbReference>
<organism evidence="1 2">
    <name type="scientific">Rhodovulum sulfidophilum</name>
    <name type="common">Rhodobacter sulfidophilus</name>
    <dbReference type="NCBI Taxonomy" id="35806"/>
    <lineage>
        <taxon>Bacteria</taxon>
        <taxon>Pseudomonadati</taxon>
        <taxon>Pseudomonadota</taxon>
        <taxon>Alphaproteobacteria</taxon>
        <taxon>Rhodobacterales</taxon>
        <taxon>Paracoccaceae</taxon>
        <taxon>Rhodovulum</taxon>
    </lineage>
</organism>
<dbReference type="EMBL" id="QFPW01000021">
    <property type="protein sequence ID" value="PZQ46771.1"/>
    <property type="molecule type" value="Genomic_DNA"/>
</dbReference>
<dbReference type="SUPFAM" id="SSF52980">
    <property type="entry name" value="Restriction endonuclease-like"/>
    <property type="match status" value="1"/>
</dbReference>
<name>A0A2W5MZR5_RHOSU</name>
<dbReference type="CDD" id="cd22324">
    <property type="entry name" value="Endonuclease_I"/>
    <property type="match status" value="1"/>
</dbReference>
<protein>
    <submittedName>
        <fullName evidence="1">Uncharacterized protein</fullName>
    </submittedName>
</protein>
<dbReference type="Pfam" id="PF05367">
    <property type="entry name" value="Phage_endo_I"/>
    <property type="match status" value="1"/>
</dbReference>
<dbReference type="Gene3D" id="3.40.91.30">
    <property type="match status" value="1"/>
</dbReference>
<accession>A0A2W5MZR5</accession>
<comment type="caution">
    <text evidence="1">The sequence shown here is derived from an EMBL/GenBank/DDBJ whole genome shotgun (WGS) entry which is preliminary data.</text>
</comment>
<dbReference type="InterPro" id="IPR008029">
    <property type="entry name" value="Phage_T7_Gp3_endoDNaseI"/>
</dbReference>
<dbReference type="GO" id="GO:0016032">
    <property type="term" value="P:viral process"/>
    <property type="evidence" value="ECO:0007669"/>
    <property type="project" value="InterPro"/>
</dbReference>
<reference evidence="1 2" key="1">
    <citation type="submission" date="2017-08" db="EMBL/GenBank/DDBJ databases">
        <title>Infants hospitalized years apart are colonized by the same room-sourced microbial strains.</title>
        <authorList>
            <person name="Brooks B."/>
            <person name="Olm M.R."/>
            <person name="Firek B.A."/>
            <person name="Baker R."/>
            <person name="Thomas B.C."/>
            <person name="Morowitz M.J."/>
            <person name="Banfield J.F."/>
        </authorList>
    </citation>
    <scope>NUCLEOTIDE SEQUENCE [LARGE SCALE GENOMIC DNA]</scope>
    <source>
        <strain evidence="1">S2_005_002_R2_34</strain>
    </source>
</reference>
<dbReference type="GO" id="GO:0015074">
    <property type="term" value="P:DNA integration"/>
    <property type="evidence" value="ECO:0007669"/>
    <property type="project" value="InterPro"/>
</dbReference>
<dbReference type="Proteomes" id="UP000249185">
    <property type="component" value="Unassembled WGS sequence"/>
</dbReference>